<feature type="domain" description="Contractile injection system tube protein N-terminal" evidence="1">
    <location>
        <begin position="7"/>
        <end position="159"/>
    </location>
</feature>
<dbReference type="InterPro" id="IPR045361">
    <property type="entry name" value="CIS_tube_prot_N"/>
</dbReference>
<dbReference type="RefSeq" id="WP_139921773.1">
    <property type="nucleotide sequence ID" value="NZ_CBCSLE010000226.1"/>
</dbReference>
<accession>A0A7X5BXP3</accession>
<dbReference type="EMBL" id="JAAAPK010000013">
    <property type="protein sequence ID" value="NBC45358.1"/>
    <property type="molecule type" value="Genomic_DNA"/>
</dbReference>
<evidence type="ECO:0000313" key="3">
    <source>
        <dbReference type="Proteomes" id="UP000537825"/>
    </source>
</evidence>
<protein>
    <submittedName>
        <fullName evidence="2">Peptidoglycan-binding protein</fullName>
    </submittedName>
</protein>
<evidence type="ECO:0000313" key="2">
    <source>
        <dbReference type="EMBL" id="NBC45358.1"/>
    </source>
</evidence>
<dbReference type="Proteomes" id="UP000537825">
    <property type="component" value="Unassembled WGS sequence"/>
</dbReference>
<comment type="caution">
    <text evidence="2">The sequence shown here is derived from an EMBL/GenBank/DDBJ whole genome shotgun (WGS) entry which is preliminary data.</text>
</comment>
<reference evidence="2 3" key="1">
    <citation type="submission" date="2020-01" db="EMBL/GenBank/DDBJ databases">
        <title>The draft genome sequence of Corallococcus exiguus DSM 14696.</title>
        <authorList>
            <person name="Zhang X."/>
            <person name="Zhu H."/>
        </authorList>
    </citation>
    <scope>NUCLEOTIDE SEQUENCE [LARGE SCALE GENOMIC DNA]</scope>
    <source>
        <strain evidence="2 3">DSM 14696</strain>
    </source>
</reference>
<keyword evidence="3" id="KW-1185">Reference proteome</keyword>
<sequence>MPEPTPLAKAELRQLNAKFTEEIERGTWTQVQFNPETLKVSFANQVPTPSGTGDQRGTPGRQYVGAGTTKLAVQLWFDVTHPEHVDAKLDDVRKLTQKVAFFITPKKEGEDFIPPAVRFLWGTFEFDGVMESLEESLEFFSPEGKPLRASVSFTLTQQKVTVFSFRAVKGTPGSARTPSGMPPGTVPMVQAAAGATLQGLASAEGDGADWRAIASANGIENPRLLQPGLLLDLKAGVGLGTGAQAGFTFNEG</sequence>
<organism evidence="2 3">
    <name type="scientific">Corallococcus exiguus</name>
    <dbReference type="NCBI Taxonomy" id="83462"/>
    <lineage>
        <taxon>Bacteria</taxon>
        <taxon>Pseudomonadati</taxon>
        <taxon>Myxococcota</taxon>
        <taxon>Myxococcia</taxon>
        <taxon>Myxococcales</taxon>
        <taxon>Cystobacterineae</taxon>
        <taxon>Myxococcaceae</taxon>
        <taxon>Corallococcus</taxon>
    </lineage>
</organism>
<name>A0A7X5BXP3_9BACT</name>
<proteinExistence type="predicted"/>
<dbReference type="AlphaFoldDB" id="A0A7X5BXP3"/>
<dbReference type="Pfam" id="PF19266">
    <property type="entry name" value="CIS_tube"/>
    <property type="match status" value="1"/>
</dbReference>
<evidence type="ECO:0000259" key="1">
    <source>
        <dbReference type="Pfam" id="PF19266"/>
    </source>
</evidence>
<gene>
    <name evidence="2" type="ORF">GTZ93_36710</name>
</gene>